<comment type="caution">
    <text evidence="3">The sequence shown here is derived from an EMBL/GenBank/DDBJ whole genome shotgun (WGS) entry which is preliminary data.</text>
</comment>
<dbReference type="PANTHER" id="PTHR43625">
    <property type="entry name" value="AFLATOXIN B1 ALDEHYDE REDUCTASE"/>
    <property type="match status" value="1"/>
</dbReference>
<dbReference type="InterPro" id="IPR023210">
    <property type="entry name" value="NADP_OxRdtase_dom"/>
</dbReference>
<evidence type="ECO:0000313" key="4">
    <source>
        <dbReference type="Proteomes" id="UP001201161"/>
    </source>
</evidence>
<dbReference type="InterPro" id="IPR036812">
    <property type="entry name" value="NAD(P)_OxRdtase_dom_sf"/>
</dbReference>
<reference evidence="3 4" key="1">
    <citation type="submission" date="2022-01" db="EMBL/GenBank/DDBJ databases">
        <title>Nocardioides sp. nov., an actinomycete isolated from mining soil.</title>
        <authorList>
            <person name="Liu L."/>
        </authorList>
    </citation>
    <scope>NUCLEOTIDE SEQUENCE [LARGE SCALE GENOMIC DNA]</scope>
    <source>
        <strain evidence="3 4">KLBMP 9356</strain>
    </source>
</reference>
<dbReference type="NCBIfam" id="NF007695">
    <property type="entry name" value="PRK10376.1"/>
    <property type="match status" value="1"/>
</dbReference>
<keyword evidence="4" id="KW-1185">Reference proteome</keyword>
<dbReference type="SUPFAM" id="SSF51430">
    <property type="entry name" value="NAD(P)-linked oxidoreductase"/>
    <property type="match status" value="1"/>
</dbReference>
<dbReference type="EMBL" id="JAKJHZ010000009">
    <property type="protein sequence ID" value="MCF6378832.1"/>
    <property type="molecule type" value="Genomic_DNA"/>
</dbReference>
<dbReference type="Proteomes" id="UP001201161">
    <property type="component" value="Unassembled WGS sequence"/>
</dbReference>
<gene>
    <name evidence="3" type="ORF">L2K70_14550</name>
</gene>
<evidence type="ECO:0000256" key="1">
    <source>
        <dbReference type="ARBA" id="ARBA00023002"/>
    </source>
</evidence>
<organism evidence="3 4">
    <name type="scientific">Nocardioides potassii</name>
    <dbReference type="NCBI Taxonomy" id="2911371"/>
    <lineage>
        <taxon>Bacteria</taxon>
        <taxon>Bacillati</taxon>
        <taxon>Actinomycetota</taxon>
        <taxon>Actinomycetes</taxon>
        <taxon>Propionibacteriales</taxon>
        <taxon>Nocardioidaceae</taxon>
        <taxon>Nocardioides</taxon>
    </lineage>
</organism>
<accession>A0ABS9HCA9</accession>
<dbReference type="InterPro" id="IPR020471">
    <property type="entry name" value="AKR"/>
</dbReference>
<keyword evidence="1" id="KW-0560">Oxidoreductase</keyword>
<dbReference type="PRINTS" id="PR00069">
    <property type="entry name" value="ALDKETRDTASE"/>
</dbReference>
<proteinExistence type="predicted"/>
<sequence>MTTSHSSFLGDKPVHRIGFGAMQLAGPGVFGPPADPDGARAVLRRAIELGVDHIDTAQFYGPDVVNDLIREALHPYPEELRLVTKVGATRDDRGGWVPGAEPADLTHQVEQNLRSLGVERIDLVNLRRFERDDPDRREPALEDQLGALAALRDEGKIDLIGVSSVTAETVRRAHDLVGIGEVQNAFSILDRRDEPVLDVCRELGIAYVPYFPLGSAFTGGPAALAADPHVASVAAKHGATASQVALAWLLAQYDRMLLIPGTKSVAHLEENMAVLDVELDDDDLARLERVEPAPVGH</sequence>
<feature type="domain" description="NADP-dependent oxidoreductase" evidence="2">
    <location>
        <begin position="16"/>
        <end position="290"/>
    </location>
</feature>
<dbReference type="Pfam" id="PF00248">
    <property type="entry name" value="Aldo_ket_red"/>
    <property type="match status" value="1"/>
</dbReference>
<dbReference type="Gene3D" id="3.20.20.100">
    <property type="entry name" value="NADP-dependent oxidoreductase domain"/>
    <property type="match status" value="1"/>
</dbReference>
<protein>
    <submittedName>
        <fullName evidence="3">Aldo/keto reductase</fullName>
    </submittedName>
</protein>
<dbReference type="CDD" id="cd19088">
    <property type="entry name" value="AKR_AKR13B1"/>
    <property type="match status" value="1"/>
</dbReference>
<evidence type="ECO:0000313" key="3">
    <source>
        <dbReference type="EMBL" id="MCF6378832.1"/>
    </source>
</evidence>
<evidence type="ECO:0000259" key="2">
    <source>
        <dbReference type="Pfam" id="PF00248"/>
    </source>
</evidence>
<dbReference type="RefSeq" id="WP_236402902.1">
    <property type="nucleotide sequence ID" value="NZ_JAKJHZ010000009.1"/>
</dbReference>
<name>A0ABS9HCA9_9ACTN</name>
<dbReference type="InterPro" id="IPR050791">
    <property type="entry name" value="Aldo-Keto_reductase"/>
</dbReference>
<dbReference type="PANTHER" id="PTHR43625:SF40">
    <property type="entry name" value="ALDO-KETO REDUCTASE YAKC [NADP(+)]"/>
    <property type="match status" value="1"/>
</dbReference>